<keyword evidence="2" id="KW-1185">Reference proteome</keyword>
<accession>A0A922I7Q9</accession>
<sequence length="69" mass="8154">MKDIYLTNLIRKMKLNENCPLANLEITHHIDQLCVFRIVSCSCVAIMFNNNKSIDYFSFAFDEMIEFDQ</sequence>
<dbReference type="AlphaFoldDB" id="A0A922I7Q9"/>
<gene>
    <name evidence="1" type="ORF">DERF_005208</name>
</gene>
<dbReference type="EMBL" id="ASGP02000002">
    <property type="protein sequence ID" value="KAH9521564.1"/>
    <property type="molecule type" value="Genomic_DNA"/>
</dbReference>
<organism evidence="1 2">
    <name type="scientific">Dermatophagoides farinae</name>
    <name type="common">American house dust mite</name>
    <dbReference type="NCBI Taxonomy" id="6954"/>
    <lineage>
        <taxon>Eukaryota</taxon>
        <taxon>Metazoa</taxon>
        <taxon>Ecdysozoa</taxon>
        <taxon>Arthropoda</taxon>
        <taxon>Chelicerata</taxon>
        <taxon>Arachnida</taxon>
        <taxon>Acari</taxon>
        <taxon>Acariformes</taxon>
        <taxon>Sarcoptiformes</taxon>
        <taxon>Astigmata</taxon>
        <taxon>Psoroptidia</taxon>
        <taxon>Analgoidea</taxon>
        <taxon>Pyroglyphidae</taxon>
        <taxon>Dermatophagoidinae</taxon>
        <taxon>Dermatophagoides</taxon>
    </lineage>
</organism>
<evidence type="ECO:0000313" key="1">
    <source>
        <dbReference type="EMBL" id="KAH9521564.1"/>
    </source>
</evidence>
<protein>
    <submittedName>
        <fullName evidence="1">Uncharacterized protein</fullName>
    </submittedName>
</protein>
<proteinExistence type="predicted"/>
<reference evidence="1" key="1">
    <citation type="submission" date="2013-05" db="EMBL/GenBank/DDBJ databases">
        <authorList>
            <person name="Yim A.K.Y."/>
            <person name="Chan T.F."/>
            <person name="Ji K.M."/>
            <person name="Liu X.Y."/>
            <person name="Zhou J.W."/>
            <person name="Li R.Q."/>
            <person name="Yang K.Y."/>
            <person name="Li J."/>
            <person name="Li M."/>
            <person name="Law P.T.W."/>
            <person name="Wu Y.L."/>
            <person name="Cai Z.L."/>
            <person name="Qin H."/>
            <person name="Bao Y."/>
            <person name="Leung R.K.K."/>
            <person name="Ng P.K.S."/>
            <person name="Zou J."/>
            <person name="Zhong X.J."/>
            <person name="Ran P.X."/>
            <person name="Zhong N.S."/>
            <person name="Liu Z.G."/>
            <person name="Tsui S.K.W."/>
        </authorList>
    </citation>
    <scope>NUCLEOTIDE SEQUENCE</scope>
    <source>
        <strain evidence="1">Derf</strain>
        <tissue evidence="1">Whole organism</tissue>
    </source>
</reference>
<dbReference type="Proteomes" id="UP000790347">
    <property type="component" value="Unassembled WGS sequence"/>
</dbReference>
<name>A0A922I7Q9_DERFA</name>
<evidence type="ECO:0000313" key="2">
    <source>
        <dbReference type="Proteomes" id="UP000790347"/>
    </source>
</evidence>
<reference evidence="1" key="2">
    <citation type="journal article" date="2022" name="Res Sq">
        <title>Comparative Genomics Reveals Insights into the Divergent Evolution of Astigmatic Mites and Household Pest Adaptations.</title>
        <authorList>
            <person name="Xiong Q."/>
            <person name="Wan A.T.-Y."/>
            <person name="Liu X.-Y."/>
            <person name="Fung C.S.-H."/>
            <person name="Xiao X."/>
            <person name="Malainual N."/>
            <person name="Hou J."/>
            <person name="Wang L."/>
            <person name="Wang M."/>
            <person name="Yang K."/>
            <person name="Cui Y."/>
            <person name="Leung E."/>
            <person name="Nong W."/>
            <person name="Shin S.-K."/>
            <person name="Au S."/>
            <person name="Jeong K.Y."/>
            <person name="Chew F.T."/>
            <person name="Hui J."/>
            <person name="Leung T.F."/>
            <person name="Tungtrongchitr A."/>
            <person name="Zhong N."/>
            <person name="Liu Z."/>
            <person name="Tsui S."/>
        </authorList>
    </citation>
    <scope>NUCLEOTIDE SEQUENCE</scope>
    <source>
        <strain evidence="1">Derf</strain>
        <tissue evidence="1">Whole organism</tissue>
    </source>
</reference>
<comment type="caution">
    <text evidence="1">The sequence shown here is derived from an EMBL/GenBank/DDBJ whole genome shotgun (WGS) entry which is preliminary data.</text>
</comment>